<dbReference type="EMBL" id="OA885656">
    <property type="protein sequence ID" value="CAD7282220.1"/>
    <property type="molecule type" value="Genomic_DNA"/>
</dbReference>
<name>A0A7R9BX10_9CRUS</name>
<reference evidence="1" key="1">
    <citation type="submission" date="2020-11" db="EMBL/GenBank/DDBJ databases">
        <authorList>
            <person name="Tran Van P."/>
        </authorList>
    </citation>
    <scope>NUCLEOTIDE SEQUENCE</scope>
</reference>
<dbReference type="EMBL" id="CAJPEX010003619">
    <property type="protein sequence ID" value="CAG0922372.1"/>
    <property type="molecule type" value="Genomic_DNA"/>
</dbReference>
<gene>
    <name evidence="1" type="ORF">NMOB1V02_LOCUS9849</name>
</gene>
<dbReference type="Proteomes" id="UP000678499">
    <property type="component" value="Unassembled WGS sequence"/>
</dbReference>
<evidence type="ECO:0000313" key="1">
    <source>
        <dbReference type="EMBL" id="CAD7282220.1"/>
    </source>
</evidence>
<dbReference type="AlphaFoldDB" id="A0A7R9BX10"/>
<proteinExistence type="predicted"/>
<sequence>MKAPGCWRRNASGECEECGNGVSAFSSSVLGDKSVPFFFRVQEQVGQLIYLSTGDEGSRRLTVTPGENPEGDLSLPRTANVLSCWEAHSSCIQDKECRTILRAVYLLCGHETANIYDIVNGAGEAIMYRTAAFSDLSAAAASFRLISRDRVYWKLTLYPLILIDSMFVKLLRSFTPLLPFEDFKFNSNQSV</sequence>
<keyword evidence="2" id="KW-1185">Reference proteome</keyword>
<organism evidence="1">
    <name type="scientific">Notodromas monacha</name>
    <dbReference type="NCBI Taxonomy" id="399045"/>
    <lineage>
        <taxon>Eukaryota</taxon>
        <taxon>Metazoa</taxon>
        <taxon>Ecdysozoa</taxon>
        <taxon>Arthropoda</taxon>
        <taxon>Crustacea</taxon>
        <taxon>Oligostraca</taxon>
        <taxon>Ostracoda</taxon>
        <taxon>Podocopa</taxon>
        <taxon>Podocopida</taxon>
        <taxon>Cypridocopina</taxon>
        <taxon>Cypridoidea</taxon>
        <taxon>Cyprididae</taxon>
        <taxon>Notodromas</taxon>
    </lineage>
</organism>
<protein>
    <submittedName>
        <fullName evidence="1">Uncharacterized protein</fullName>
    </submittedName>
</protein>
<evidence type="ECO:0000313" key="2">
    <source>
        <dbReference type="Proteomes" id="UP000678499"/>
    </source>
</evidence>
<accession>A0A7R9BX10</accession>